<dbReference type="GO" id="GO:0005634">
    <property type="term" value="C:nucleus"/>
    <property type="evidence" value="ECO:0007669"/>
    <property type="project" value="TreeGrafter"/>
</dbReference>
<feature type="region of interest" description="Disordered" evidence="2">
    <location>
        <begin position="41"/>
        <end position="295"/>
    </location>
</feature>
<feature type="compositionally biased region" description="Low complexity" evidence="2">
    <location>
        <begin position="1145"/>
        <end position="1157"/>
    </location>
</feature>
<feature type="region of interest" description="Disordered" evidence="2">
    <location>
        <begin position="1145"/>
        <end position="1218"/>
    </location>
</feature>
<feature type="compositionally biased region" description="Basic and acidic residues" evidence="2">
    <location>
        <begin position="271"/>
        <end position="282"/>
    </location>
</feature>
<feature type="compositionally biased region" description="Basic and acidic residues" evidence="2">
    <location>
        <begin position="202"/>
        <end position="213"/>
    </location>
</feature>
<dbReference type="GO" id="GO:0003688">
    <property type="term" value="F:DNA replication origin binding"/>
    <property type="evidence" value="ECO:0007669"/>
    <property type="project" value="TreeGrafter"/>
</dbReference>
<evidence type="ECO:0000259" key="3">
    <source>
        <dbReference type="Pfam" id="PF13401"/>
    </source>
</evidence>
<evidence type="ECO:0000256" key="2">
    <source>
        <dbReference type="SAM" id="MobiDB-lite"/>
    </source>
</evidence>
<protein>
    <submittedName>
        <fullName evidence="4">AAA domain protein</fullName>
    </submittedName>
</protein>
<feature type="region of interest" description="Disordered" evidence="2">
    <location>
        <begin position="829"/>
        <end position="862"/>
    </location>
</feature>
<feature type="compositionally biased region" description="Low complexity" evidence="2">
    <location>
        <begin position="762"/>
        <end position="779"/>
    </location>
</feature>
<feature type="compositionally biased region" description="Low complexity" evidence="2">
    <location>
        <begin position="1039"/>
        <end position="1059"/>
    </location>
</feature>
<dbReference type="GO" id="GO:0033314">
    <property type="term" value="P:mitotic DNA replication checkpoint signaling"/>
    <property type="evidence" value="ECO:0007669"/>
    <property type="project" value="TreeGrafter"/>
</dbReference>
<dbReference type="PANTHER" id="PTHR10763:SF26">
    <property type="entry name" value="CELL DIVISION CONTROL PROTEIN 6 HOMOLOG"/>
    <property type="match status" value="1"/>
</dbReference>
<dbReference type="Gene3D" id="1.10.8.60">
    <property type="match status" value="1"/>
</dbReference>
<dbReference type="Proteomes" id="UP000028828">
    <property type="component" value="Unassembled WGS sequence"/>
</dbReference>
<feature type="compositionally biased region" description="Polar residues" evidence="2">
    <location>
        <begin position="92"/>
        <end position="102"/>
    </location>
</feature>
<feature type="region of interest" description="Disordered" evidence="2">
    <location>
        <begin position="1"/>
        <end position="29"/>
    </location>
</feature>
<sequence>MPRGLLPVSTGVLPAPTSPGSHLLTQRSCRKKAAVSEQAVVASVSSPLSAASRSKKRREPPVLGVRSQDSEVEEEPLSQRKAPDSKKRRNSTARILSLSSGGTDCHTLNGGSEEAREGVPSFSLPPSLSETLIKHSDGVSQGRGEGRLAVGGPSSPSKNDSPESDTERAETPPPRRVTRQMMKEDLEAQQKAAGSRGATGEAKCERGRAEQGRGGRKSGCIEQRDTQREAEERRELHALKGSTSLERVREHRRRTGDALGEEEVEMTSPAKRPEDGQRRAPEEASQEGLDGVSDLDSEAEEDLKLQDLDGQIEKFEAALSLLRPTVGDYAGEREESVQAIGCHIDKLLARKRGGMIYLCGASGTGKTCTALHVLDQKLKEAKHRGKIHKELVTVSCAHREKDAQLFCEMLMRMLPSSSLPSERALYSDLKSALLKEGVGGLVTRFTNFTKRFEKLWLCLVDEVDFLTTTGKIRADVRDCPSRGSGGGAGGRGYGSTCGSASHKNALQQDILMALALAATHPQSKIVVVAISNSSELAQHFTGLPVPSLTFCPYTERQLTSLLLKRLEVLGGQQCFAAPAILVFARKAANTYGDFRMALSGFCRAIEDKLGSLHEERARALLAAASRSRSRASLCSTAAPPSRSMTGEAFPDSPLLPSDPDSTVASKSRKRGAQLPPADTGASPSKGKLDDAWTQLEAPGSPAALAQTKQKTSSALPMQHIALPSRKEEGEKEGCQQAPTPSFSALLNRSVLTGETPQHLQQTSPSTAASTSSLSPLTSSCHSPGRFSQTMEDARRKHLDFSWRSDEQDAGVEGGTCARTRRATQECMHATRKAARGGGDDGAATETARRSGSYTDANSPRVELGSPVSEACMEVARLSPLHAPAGESPLDADSQMEVDSLPCVACLSSAKGGEAQTMMGEEGEDKSSGAGSDPRADGLEVEQKDKKGRHRQSTRRRESVRGFPRVSSDVSSCRREDLQEPKLRRDSQVGSEAFLSASMSPSVRSFASVDPPLSASTTQPRSLGACPAATFFPSSPPSPLSLSSFSPSTTATPPLSPFFSATGRQVPRGSHSQGSGHRRRLGSQLSALKLLQAPQEPPGSVDPPQSRRPSSCSSGSSPSRSLGLREIQNLKSASSQGASLNHLLSASSRASHSPLSSREPSRSGDNRGVLRNASESGDTWRTGREGGAAEVKPGKTTHGGENGGRCGSRRSGEVGPNAAWEGRASVTQVIGVGEMNARAGAVFGNDQQNVVARIQGLPLMHQVYLLAACRSALKRVHEANAGGLSQPATGREERGTGRHSQENVSSQQREQLLGCGGSVDITFTDVEVQYRQLCQELQNGYLLSQHMATSCWRHALEAFEQMGLMRPKRPGVLGSGAASGLSGLSSPATGASLSSPLKGSMWGGSARGFGAFGPFGGGPRRSSGGLFVGMGGGGAGAGGAFKAKLTVEREQAWELQLSPALIEAAIKRLQPILMSSDLEEHFTRGLEA</sequence>
<organism evidence="4 5">
    <name type="scientific">Toxoplasma gondii p89</name>
    <dbReference type="NCBI Taxonomy" id="943119"/>
    <lineage>
        <taxon>Eukaryota</taxon>
        <taxon>Sar</taxon>
        <taxon>Alveolata</taxon>
        <taxon>Apicomplexa</taxon>
        <taxon>Conoidasida</taxon>
        <taxon>Coccidia</taxon>
        <taxon>Eucoccidiorida</taxon>
        <taxon>Eimeriorina</taxon>
        <taxon>Sarcocystidae</taxon>
        <taxon>Toxoplasma</taxon>
    </lineage>
</organism>
<evidence type="ECO:0000313" key="4">
    <source>
        <dbReference type="EMBL" id="KFG39539.1"/>
    </source>
</evidence>
<comment type="similarity">
    <text evidence="1">Belongs to the CDC6/cdc18 family.</text>
</comment>
<accession>A0A086K571</accession>
<dbReference type="InterPro" id="IPR050311">
    <property type="entry name" value="ORC1/CDC6"/>
</dbReference>
<comment type="caution">
    <text evidence="4">The sequence shown here is derived from an EMBL/GenBank/DDBJ whole genome shotgun (WGS) entry which is preliminary data.</text>
</comment>
<dbReference type="EMBL" id="AEYI02001265">
    <property type="protein sequence ID" value="KFG39539.1"/>
    <property type="molecule type" value="Genomic_DNA"/>
</dbReference>
<feature type="compositionally biased region" description="Basic and acidic residues" evidence="2">
    <location>
        <begin position="222"/>
        <end position="238"/>
    </location>
</feature>
<proteinExistence type="inferred from homology"/>
<feature type="region of interest" description="Disordered" evidence="2">
    <location>
        <begin position="632"/>
        <end position="688"/>
    </location>
</feature>
<gene>
    <name evidence="4" type="ORF">TGP89_261680</name>
</gene>
<feature type="region of interest" description="Disordered" evidence="2">
    <location>
        <begin position="1093"/>
        <end position="1121"/>
    </location>
</feature>
<feature type="compositionally biased region" description="Basic and acidic residues" evidence="2">
    <location>
        <begin position="971"/>
        <end position="986"/>
    </location>
</feature>
<dbReference type="SUPFAM" id="SSF52540">
    <property type="entry name" value="P-loop containing nucleoside triphosphate hydrolases"/>
    <property type="match status" value="1"/>
</dbReference>
<feature type="region of interest" description="Disordered" evidence="2">
    <location>
        <begin position="1279"/>
        <end position="1308"/>
    </location>
</feature>
<name>A0A086K571_TOXGO</name>
<dbReference type="Pfam" id="PF13401">
    <property type="entry name" value="AAA_22"/>
    <property type="match status" value="1"/>
</dbReference>
<feature type="compositionally biased region" description="Basic and acidic residues" evidence="2">
    <location>
        <begin position="1289"/>
        <end position="1300"/>
    </location>
</feature>
<evidence type="ECO:0000313" key="5">
    <source>
        <dbReference type="Proteomes" id="UP000028828"/>
    </source>
</evidence>
<feature type="compositionally biased region" description="Basic and acidic residues" evidence="2">
    <location>
        <begin position="933"/>
        <end position="944"/>
    </location>
</feature>
<dbReference type="Gene3D" id="3.40.50.300">
    <property type="entry name" value="P-loop containing nucleotide triphosphate hydrolases"/>
    <property type="match status" value="1"/>
</dbReference>
<dbReference type="PANTHER" id="PTHR10763">
    <property type="entry name" value="CELL DIVISION CONTROL PROTEIN 6-RELATED"/>
    <property type="match status" value="1"/>
</dbReference>
<feature type="region of interest" description="Disordered" evidence="2">
    <location>
        <begin position="913"/>
        <end position="1080"/>
    </location>
</feature>
<dbReference type="GO" id="GO:0006270">
    <property type="term" value="P:DNA replication initiation"/>
    <property type="evidence" value="ECO:0007669"/>
    <property type="project" value="TreeGrafter"/>
</dbReference>
<dbReference type="GO" id="GO:0016887">
    <property type="term" value="F:ATP hydrolysis activity"/>
    <property type="evidence" value="ECO:0007669"/>
    <property type="project" value="InterPro"/>
</dbReference>
<dbReference type="OrthoDB" id="1926878at2759"/>
<reference evidence="4 5" key="1">
    <citation type="submission" date="2014-03" db="EMBL/GenBank/DDBJ databases">
        <authorList>
            <person name="Sibley D."/>
            <person name="Venepally P."/>
            <person name="Karamycheva S."/>
            <person name="Hadjithomas M."/>
            <person name="Khan A."/>
            <person name="Brunk B."/>
            <person name="Roos D."/>
            <person name="Caler E."/>
            <person name="Lorenzi H."/>
        </authorList>
    </citation>
    <scope>NUCLEOTIDE SEQUENCE [LARGE SCALE GENOMIC DNA]</scope>
    <source>
        <strain evidence="5">p89</strain>
    </source>
</reference>
<feature type="compositionally biased region" description="Low complexity" evidence="2">
    <location>
        <begin position="41"/>
        <end position="52"/>
    </location>
</feature>
<dbReference type="InterPro" id="IPR049945">
    <property type="entry name" value="AAA_22"/>
</dbReference>
<feature type="compositionally biased region" description="Polar residues" evidence="2">
    <location>
        <begin position="18"/>
        <end position="27"/>
    </location>
</feature>
<feature type="compositionally biased region" description="Low complexity" evidence="2">
    <location>
        <begin position="650"/>
        <end position="661"/>
    </location>
</feature>
<feature type="compositionally biased region" description="Low complexity" evidence="2">
    <location>
        <begin position="1106"/>
        <end position="1121"/>
    </location>
</feature>
<feature type="domain" description="ORC1/DEAH AAA+ ATPase" evidence="3">
    <location>
        <begin position="351"/>
        <end position="466"/>
    </location>
</feature>
<evidence type="ECO:0000256" key="1">
    <source>
        <dbReference type="ARBA" id="ARBA00006184"/>
    </source>
</evidence>
<dbReference type="VEuPathDB" id="ToxoDB:TGP89_261680"/>
<feature type="region of interest" description="Disordered" evidence="2">
    <location>
        <begin position="755"/>
        <end position="790"/>
    </location>
</feature>
<dbReference type="InterPro" id="IPR027417">
    <property type="entry name" value="P-loop_NTPase"/>
</dbReference>